<dbReference type="Pfam" id="PF01475">
    <property type="entry name" value="FUR"/>
    <property type="match status" value="1"/>
</dbReference>
<keyword evidence="4" id="KW-0805">Transcription regulation</keyword>
<keyword evidence="2" id="KW-0678">Repressor</keyword>
<evidence type="ECO:0000256" key="1">
    <source>
        <dbReference type="ARBA" id="ARBA00007957"/>
    </source>
</evidence>
<sequence length="159" mass="17238">MSARTPSTTTAALRVDALPAGMRATRATKALLALVAAQPDMQWSAADVQARLQKMGVDVNRVTTYRLLDRLAAAGKLVKSVDSERLTRYSVPSRAEALHVRYECTDCHQVQALDESADNAQMAHAMAQYLQTLQGQGLAPSQSELRLQGLCADCKSGHR</sequence>
<protein>
    <submittedName>
        <fullName evidence="7">Fur family ferric uptake transcriptional regulator</fullName>
    </submittedName>
</protein>
<evidence type="ECO:0000313" key="7">
    <source>
        <dbReference type="EMBL" id="MBB6579957.1"/>
    </source>
</evidence>
<evidence type="ECO:0000256" key="2">
    <source>
        <dbReference type="ARBA" id="ARBA00022491"/>
    </source>
</evidence>
<evidence type="ECO:0000256" key="5">
    <source>
        <dbReference type="ARBA" id="ARBA00023125"/>
    </source>
</evidence>
<name>A0ABR6RL95_9BURK</name>
<evidence type="ECO:0000313" key="8">
    <source>
        <dbReference type="Proteomes" id="UP000562492"/>
    </source>
</evidence>
<reference evidence="7 8" key="1">
    <citation type="submission" date="2020-08" db="EMBL/GenBank/DDBJ databases">
        <title>Functional genomics of gut bacteria from endangered species of beetles.</title>
        <authorList>
            <person name="Carlos-Shanley C."/>
        </authorList>
    </citation>
    <scope>NUCLEOTIDE SEQUENCE [LARGE SCALE GENOMIC DNA]</scope>
    <source>
        <strain evidence="7 8">S00124</strain>
    </source>
</reference>
<gene>
    <name evidence="7" type="ORF">HNP33_004082</name>
</gene>
<proteinExistence type="inferred from homology"/>
<keyword evidence="5" id="KW-0238">DNA-binding</keyword>
<dbReference type="EMBL" id="JACHKZ010000046">
    <property type="protein sequence ID" value="MBB6579957.1"/>
    <property type="molecule type" value="Genomic_DNA"/>
</dbReference>
<comment type="similarity">
    <text evidence="1">Belongs to the Fur family.</text>
</comment>
<accession>A0ABR6RL95</accession>
<keyword evidence="6" id="KW-0804">Transcription</keyword>
<comment type="caution">
    <text evidence="7">The sequence shown here is derived from an EMBL/GenBank/DDBJ whole genome shotgun (WGS) entry which is preliminary data.</text>
</comment>
<organism evidence="7 8">
    <name type="scientific">Comamonas odontotermitis</name>
    <dbReference type="NCBI Taxonomy" id="379895"/>
    <lineage>
        <taxon>Bacteria</taxon>
        <taxon>Pseudomonadati</taxon>
        <taxon>Pseudomonadota</taxon>
        <taxon>Betaproteobacteria</taxon>
        <taxon>Burkholderiales</taxon>
        <taxon>Comamonadaceae</taxon>
        <taxon>Comamonas</taxon>
    </lineage>
</organism>
<dbReference type="RefSeq" id="WP_233464629.1">
    <property type="nucleotide sequence ID" value="NZ_JACHKZ010000046.1"/>
</dbReference>
<evidence type="ECO:0000256" key="4">
    <source>
        <dbReference type="ARBA" id="ARBA00023015"/>
    </source>
</evidence>
<keyword evidence="3" id="KW-0862">Zinc</keyword>
<dbReference type="Proteomes" id="UP000562492">
    <property type="component" value="Unassembled WGS sequence"/>
</dbReference>
<evidence type="ECO:0000256" key="3">
    <source>
        <dbReference type="ARBA" id="ARBA00022833"/>
    </source>
</evidence>
<dbReference type="Gene3D" id="1.10.10.10">
    <property type="entry name" value="Winged helix-like DNA-binding domain superfamily/Winged helix DNA-binding domain"/>
    <property type="match status" value="1"/>
</dbReference>
<dbReference type="InterPro" id="IPR002481">
    <property type="entry name" value="FUR"/>
</dbReference>
<keyword evidence="8" id="KW-1185">Reference proteome</keyword>
<dbReference type="Gene3D" id="3.30.1490.190">
    <property type="match status" value="1"/>
</dbReference>
<dbReference type="InterPro" id="IPR036388">
    <property type="entry name" value="WH-like_DNA-bd_sf"/>
</dbReference>
<dbReference type="InterPro" id="IPR043135">
    <property type="entry name" value="Fur_C"/>
</dbReference>
<dbReference type="InterPro" id="IPR036390">
    <property type="entry name" value="WH_DNA-bd_sf"/>
</dbReference>
<dbReference type="SUPFAM" id="SSF46785">
    <property type="entry name" value="Winged helix' DNA-binding domain"/>
    <property type="match status" value="1"/>
</dbReference>
<evidence type="ECO:0000256" key="6">
    <source>
        <dbReference type="ARBA" id="ARBA00023163"/>
    </source>
</evidence>